<dbReference type="InterPro" id="IPR050200">
    <property type="entry name" value="Nuclear_hormone_rcpt_NR3"/>
</dbReference>
<gene>
    <name evidence="10" type="ORF">ElyMa_004323800</name>
</gene>
<dbReference type="GO" id="GO:0008270">
    <property type="term" value="F:zinc ion binding"/>
    <property type="evidence" value="ECO:0007669"/>
    <property type="project" value="UniProtKB-KW"/>
</dbReference>
<dbReference type="Pfam" id="PF00105">
    <property type="entry name" value="zf-C4"/>
    <property type="match status" value="1"/>
</dbReference>
<dbReference type="Gene3D" id="3.30.50.10">
    <property type="entry name" value="Erythroid Transcription Factor GATA-1, subunit A"/>
    <property type="match status" value="1"/>
</dbReference>
<organism evidence="10 11">
    <name type="scientific">Elysia marginata</name>
    <dbReference type="NCBI Taxonomy" id="1093978"/>
    <lineage>
        <taxon>Eukaryota</taxon>
        <taxon>Metazoa</taxon>
        <taxon>Spiralia</taxon>
        <taxon>Lophotrochozoa</taxon>
        <taxon>Mollusca</taxon>
        <taxon>Gastropoda</taxon>
        <taxon>Heterobranchia</taxon>
        <taxon>Euthyneura</taxon>
        <taxon>Panpulmonata</taxon>
        <taxon>Sacoglossa</taxon>
        <taxon>Placobranchoidea</taxon>
        <taxon>Plakobranchidae</taxon>
        <taxon>Elysia</taxon>
    </lineage>
</organism>
<evidence type="ECO:0000256" key="2">
    <source>
        <dbReference type="ARBA" id="ARBA00022771"/>
    </source>
</evidence>
<keyword evidence="6" id="KW-0804">Transcription</keyword>
<keyword evidence="7 10" id="KW-0675">Receptor</keyword>
<dbReference type="InterPro" id="IPR013088">
    <property type="entry name" value="Znf_NHR/GATA"/>
</dbReference>
<proteinExistence type="predicted"/>
<dbReference type="PANTHER" id="PTHR48092">
    <property type="entry name" value="KNIRPS-RELATED PROTEIN-RELATED"/>
    <property type="match status" value="1"/>
</dbReference>
<evidence type="ECO:0000313" key="10">
    <source>
        <dbReference type="EMBL" id="GFR91275.1"/>
    </source>
</evidence>
<dbReference type="EMBL" id="BMAT01008724">
    <property type="protein sequence ID" value="GFR91275.1"/>
    <property type="molecule type" value="Genomic_DNA"/>
</dbReference>
<dbReference type="SUPFAM" id="SSF57716">
    <property type="entry name" value="Glucocorticoid receptor-like (DNA-binding domain)"/>
    <property type="match status" value="1"/>
</dbReference>
<keyword evidence="3" id="KW-0862">Zinc</keyword>
<keyword evidence="8" id="KW-0539">Nucleus</keyword>
<name>A0AAV4H393_9GAST</name>
<comment type="caution">
    <text evidence="10">The sequence shown here is derived from an EMBL/GenBank/DDBJ whole genome shotgun (WGS) entry which is preliminary data.</text>
</comment>
<evidence type="ECO:0000256" key="7">
    <source>
        <dbReference type="ARBA" id="ARBA00023170"/>
    </source>
</evidence>
<dbReference type="AlphaFoldDB" id="A0AAV4H393"/>
<evidence type="ECO:0000256" key="4">
    <source>
        <dbReference type="ARBA" id="ARBA00023015"/>
    </source>
</evidence>
<evidence type="ECO:0000256" key="3">
    <source>
        <dbReference type="ARBA" id="ARBA00022833"/>
    </source>
</evidence>
<keyword evidence="4" id="KW-0805">Transcription regulation</keyword>
<accession>A0AAV4H393</accession>
<evidence type="ECO:0000313" key="11">
    <source>
        <dbReference type="Proteomes" id="UP000762676"/>
    </source>
</evidence>
<dbReference type="Proteomes" id="UP000762676">
    <property type="component" value="Unassembled WGS sequence"/>
</dbReference>
<dbReference type="PRINTS" id="PR00047">
    <property type="entry name" value="STROIDFINGER"/>
</dbReference>
<feature type="domain" description="Nuclear receptor" evidence="9">
    <location>
        <begin position="7"/>
        <end position="38"/>
    </location>
</feature>
<evidence type="ECO:0000259" key="9">
    <source>
        <dbReference type="PROSITE" id="PS51030"/>
    </source>
</evidence>
<keyword evidence="5" id="KW-0238">DNA-binding</keyword>
<sequence>MSSLQEQLPCKVCRDPSSGLHYGVLSCDACKGFFGRQLKYRGKHKARLQPGRRLGPNGETMAEVLQTILDAYSLLPSNLMSTQADLDKKAEKHW</sequence>
<dbReference type="InterPro" id="IPR001628">
    <property type="entry name" value="Znf_hrmn_rcpt"/>
</dbReference>
<dbReference type="GO" id="GO:0003700">
    <property type="term" value="F:DNA-binding transcription factor activity"/>
    <property type="evidence" value="ECO:0007669"/>
    <property type="project" value="InterPro"/>
</dbReference>
<evidence type="ECO:0000256" key="5">
    <source>
        <dbReference type="ARBA" id="ARBA00023125"/>
    </source>
</evidence>
<reference evidence="10 11" key="1">
    <citation type="journal article" date="2021" name="Elife">
        <title>Chloroplast acquisition without the gene transfer in kleptoplastic sea slugs, Plakobranchus ocellatus.</title>
        <authorList>
            <person name="Maeda T."/>
            <person name="Takahashi S."/>
            <person name="Yoshida T."/>
            <person name="Shimamura S."/>
            <person name="Takaki Y."/>
            <person name="Nagai Y."/>
            <person name="Toyoda A."/>
            <person name="Suzuki Y."/>
            <person name="Arimoto A."/>
            <person name="Ishii H."/>
            <person name="Satoh N."/>
            <person name="Nishiyama T."/>
            <person name="Hasebe M."/>
            <person name="Maruyama T."/>
            <person name="Minagawa J."/>
            <person name="Obokata J."/>
            <person name="Shigenobu S."/>
        </authorList>
    </citation>
    <scope>NUCLEOTIDE SEQUENCE [LARGE SCALE GENOMIC DNA]</scope>
</reference>
<evidence type="ECO:0000256" key="1">
    <source>
        <dbReference type="ARBA" id="ARBA00022723"/>
    </source>
</evidence>
<feature type="non-terminal residue" evidence="10">
    <location>
        <position position="94"/>
    </location>
</feature>
<evidence type="ECO:0000256" key="8">
    <source>
        <dbReference type="ARBA" id="ARBA00023242"/>
    </source>
</evidence>
<protein>
    <submittedName>
        <fullName evidence="10">Nuclear receptor ROR-beta</fullName>
    </submittedName>
</protein>
<dbReference type="GO" id="GO:0043565">
    <property type="term" value="F:sequence-specific DNA binding"/>
    <property type="evidence" value="ECO:0007669"/>
    <property type="project" value="InterPro"/>
</dbReference>
<dbReference type="PROSITE" id="PS51030">
    <property type="entry name" value="NUCLEAR_REC_DBD_2"/>
    <property type="match status" value="1"/>
</dbReference>
<evidence type="ECO:0000256" key="6">
    <source>
        <dbReference type="ARBA" id="ARBA00023163"/>
    </source>
</evidence>
<keyword evidence="11" id="KW-1185">Reference proteome</keyword>
<keyword evidence="1" id="KW-0479">Metal-binding</keyword>
<dbReference type="PROSITE" id="PS00031">
    <property type="entry name" value="NUCLEAR_REC_DBD_1"/>
    <property type="match status" value="1"/>
</dbReference>
<keyword evidence="2" id="KW-0863">Zinc-finger</keyword>
<dbReference type="SMART" id="SM00399">
    <property type="entry name" value="ZnF_C4"/>
    <property type="match status" value="1"/>
</dbReference>